<comment type="caution">
    <text evidence="2">The sequence shown here is derived from an EMBL/GenBank/DDBJ whole genome shotgun (WGS) entry which is preliminary data.</text>
</comment>
<accession>A0A940SJ94</accession>
<dbReference type="RefSeq" id="WP_209405771.1">
    <property type="nucleotide sequence ID" value="NZ_JAGIYQ010000007.1"/>
</dbReference>
<dbReference type="Proteomes" id="UP000682134">
    <property type="component" value="Unassembled WGS sequence"/>
</dbReference>
<name>A0A940SJ94_9BACI</name>
<evidence type="ECO:0000313" key="3">
    <source>
        <dbReference type="Proteomes" id="UP000682134"/>
    </source>
</evidence>
<dbReference type="AlphaFoldDB" id="A0A940SJ94"/>
<keyword evidence="1" id="KW-0812">Transmembrane</keyword>
<organism evidence="2 3">
    <name type="scientific">Gottfriedia endophytica</name>
    <dbReference type="NCBI Taxonomy" id="2820819"/>
    <lineage>
        <taxon>Bacteria</taxon>
        <taxon>Bacillati</taxon>
        <taxon>Bacillota</taxon>
        <taxon>Bacilli</taxon>
        <taxon>Bacillales</taxon>
        <taxon>Bacillaceae</taxon>
        <taxon>Gottfriedia</taxon>
    </lineage>
</organism>
<gene>
    <name evidence="2" type="ORF">J5Y03_11570</name>
</gene>
<reference evidence="2" key="1">
    <citation type="submission" date="2021-04" db="EMBL/GenBank/DDBJ databases">
        <title>Genome seq and assembly of Bacillus sp.</title>
        <authorList>
            <person name="Chhetri G."/>
        </authorList>
    </citation>
    <scope>NUCLEOTIDE SEQUENCE</scope>
    <source>
        <strain evidence="2">RG28</strain>
    </source>
</reference>
<feature type="transmembrane region" description="Helical" evidence="1">
    <location>
        <begin position="42"/>
        <end position="63"/>
    </location>
</feature>
<feature type="transmembrane region" description="Helical" evidence="1">
    <location>
        <begin position="12"/>
        <end position="30"/>
    </location>
</feature>
<evidence type="ECO:0000256" key="1">
    <source>
        <dbReference type="SAM" id="Phobius"/>
    </source>
</evidence>
<proteinExistence type="predicted"/>
<evidence type="ECO:0000313" key="2">
    <source>
        <dbReference type="EMBL" id="MBP0725810.1"/>
    </source>
</evidence>
<keyword evidence="3" id="KW-1185">Reference proteome</keyword>
<keyword evidence="1" id="KW-0472">Membrane</keyword>
<sequence length="68" mass="7897">MKTYLINRLKNLLFILSGAFIGILIAFSYYKNITLNPDKIHLLISVGIGILIGEFIHFVSWFLRRNKN</sequence>
<keyword evidence="1" id="KW-1133">Transmembrane helix</keyword>
<dbReference type="EMBL" id="JAGIYQ010000007">
    <property type="protein sequence ID" value="MBP0725810.1"/>
    <property type="molecule type" value="Genomic_DNA"/>
</dbReference>
<protein>
    <submittedName>
        <fullName evidence="2">Uncharacterized protein</fullName>
    </submittedName>
</protein>